<dbReference type="Proteomes" id="UP000598271">
    <property type="component" value="Unassembled WGS sequence"/>
</dbReference>
<evidence type="ECO:0000256" key="6">
    <source>
        <dbReference type="ARBA" id="ARBA00023002"/>
    </source>
</evidence>
<keyword evidence="7 8" id="KW-0408">Iron</keyword>
<keyword evidence="4 8" id="KW-0479">Metal-binding</keyword>
<dbReference type="GO" id="GO:0020037">
    <property type="term" value="F:heme binding"/>
    <property type="evidence" value="ECO:0007669"/>
    <property type="project" value="InterPro"/>
</dbReference>
<dbReference type="GO" id="GO:0008876">
    <property type="term" value="F:quinoprotein glucose dehydrogenase activity"/>
    <property type="evidence" value="ECO:0007669"/>
    <property type="project" value="TreeGrafter"/>
</dbReference>
<accession>A0A8J3D7B6</accession>
<dbReference type="InterPro" id="IPR018391">
    <property type="entry name" value="PQQ_b-propeller_rpt"/>
</dbReference>
<dbReference type="GO" id="GO:0016020">
    <property type="term" value="C:membrane"/>
    <property type="evidence" value="ECO:0007669"/>
    <property type="project" value="InterPro"/>
</dbReference>
<dbReference type="Gene3D" id="1.10.760.10">
    <property type="entry name" value="Cytochrome c-like domain"/>
    <property type="match status" value="1"/>
</dbReference>
<evidence type="ECO:0000256" key="1">
    <source>
        <dbReference type="ARBA" id="ARBA00001931"/>
    </source>
</evidence>
<dbReference type="SUPFAM" id="SSF50998">
    <property type="entry name" value="Quinoprotein alcohol dehydrogenase-like"/>
    <property type="match status" value="1"/>
</dbReference>
<name>A0A8J3D7B6_9BACT</name>
<organism evidence="11 12">
    <name type="scientific">Persicitalea jodogahamensis</name>
    <dbReference type="NCBI Taxonomy" id="402147"/>
    <lineage>
        <taxon>Bacteria</taxon>
        <taxon>Pseudomonadati</taxon>
        <taxon>Bacteroidota</taxon>
        <taxon>Cytophagia</taxon>
        <taxon>Cytophagales</taxon>
        <taxon>Spirosomataceae</taxon>
        <taxon>Persicitalea</taxon>
    </lineage>
</organism>
<evidence type="ECO:0000256" key="9">
    <source>
        <dbReference type="SAM" id="SignalP"/>
    </source>
</evidence>
<evidence type="ECO:0000259" key="10">
    <source>
        <dbReference type="PROSITE" id="PS51007"/>
    </source>
</evidence>
<dbReference type="CDD" id="cd10280">
    <property type="entry name" value="PQQ_mGDH"/>
    <property type="match status" value="1"/>
</dbReference>
<keyword evidence="12" id="KW-1185">Reference proteome</keyword>
<evidence type="ECO:0000256" key="4">
    <source>
        <dbReference type="ARBA" id="ARBA00022723"/>
    </source>
</evidence>
<dbReference type="Gene3D" id="2.140.10.10">
    <property type="entry name" value="Quinoprotein alcohol dehydrogenase-like superfamily"/>
    <property type="match status" value="2"/>
</dbReference>
<reference evidence="11 12" key="1">
    <citation type="journal article" date="2014" name="Int. J. Syst. Evol. Microbiol.">
        <title>Complete genome sequence of Corynebacterium casei LMG S-19264T (=DSM 44701T), isolated from a smear-ripened cheese.</title>
        <authorList>
            <consortium name="US DOE Joint Genome Institute (JGI-PGF)"/>
            <person name="Walter F."/>
            <person name="Albersmeier A."/>
            <person name="Kalinowski J."/>
            <person name="Ruckert C."/>
        </authorList>
    </citation>
    <scope>NUCLEOTIDE SEQUENCE [LARGE SCALE GENOMIC DNA]</scope>
    <source>
        <strain evidence="11 12">KCTC 12866</strain>
    </source>
</reference>
<evidence type="ECO:0000256" key="3">
    <source>
        <dbReference type="ARBA" id="ARBA00022617"/>
    </source>
</evidence>
<evidence type="ECO:0000256" key="2">
    <source>
        <dbReference type="ARBA" id="ARBA00008156"/>
    </source>
</evidence>
<dbReference type="Pfam" id="PF01011">
    <property type="entry name" value="PQQ"/>
    <property type="match status" value="2"/>
</dbReference>
<comment type="similarity">
    <text evidence="2">Belongs to the bacterial PQQ dehydrogenase family.</text>
</comment>
<dbReference type="GO" id="GO:0009055">
    <property type="term" value="F:electron transfer activity"/>
    <property type="evidence" value="ECO:0007669"/>
    <property type="project" value="InterPro"/>
</dbReference>
<evidence type="ECO:0000313" key="11">
    <source>
        <dbReference type="EMBL" id="GHB83516.1"/>
    </source>
</evidence>
<dbReference type="GO" id="GO:0046872">
    <property type="term" value="F:metal ion binding"/>
    <property type="evidence" value="ECO:0007669"/>
    <property type="project" value="UniProtKB-KW"/>
</dbReference>
<evidence type="ECO:0000256" key="7">
    <source>
        <dbReference type="ARBA" id="ARBA00023004"/>
    </source>
</evidence>
<dbReference type="InterPro" id="IPR036909">
    <property type="entry name" value="Cyt_c-like_dom_sf"/>
</dbReference>
<dbReference type="PROSITE" id="PS51007">
    <property type="entry name" value="CYTC"/>
    <property type="match status" value="1"/>
</dbReference>
<gene>
    <name evidence="11" type="ORF">GCM10007390_43260</name>
</gene>
<keyword evidence="6" id="KW-0560">Oxidoreductase</keyword>
<dbReference type="RefSeq" id="WP_189567272.1">
    <property type="nucleotide sequence ID" value="NZ_BMXF01000005.1"/>
</dbReference>
<dbReference type="SMART" id="SM00564">
    <property type="entry name" value="PQQ"/>
    <property type="match status" value="5"/>
</dbReference>
<feature type="chain" id="PRO_5035172606" description="Cytochrome c domain-containing protein" evidence="9">
    <location>
        <begin position="23"/>
        <end position="734"/>
    </location>
</feature>
<dbReference type="InterPro" id="IPR002372">
    <property type="entry name" value="PQQ_rpt_dom"/>
</dbReference>
<feature type="domain" description="Cytochrome c" evidence="10">
    <location>
        <begin position="489"/>
        <end position="570"/>
    </location>
</feature>
<sequence>MKSWKYSVVGLLLLWLCGAAYFAGRSTSDSPKNVDWRTYGGDPSGSRYSELSQINLQNVRNLQPAWTFDTGENRPEDAKKMSIQCQPIVIDGILYGVTPTLKVFAANAATGKELWKFDPQPLSGERPIFHPVRGIVFWEKGQDQRILHSVGHWLYAIDARTGQLIKSFGNNGRVNLHEGLGDEKTLGYDVNQYSIRSTTPGVIYKDLIIMGSSTSEGGDALPGHIRAFDVRTGQLAWVFRTIPLPGEYGYETWEKDSYKKLGGANCWAGMVVDEKRGMVFMGTGSPSVDFYGGVRKGSNLFANCVIALDAKTGKRKWHFQTVHHDLWDRDIPCPPNLITVKHKGKMVDAVAQATKDGLIFVFNRDTGEPLFPVQEVPVPDVPALPGEQPWPTQPVPTKPAPFARQVLTEADLTDRTSEVSAFALDRFKNSRSGPKNLPPSLEGMLMYGLGGGAEWGGTAADPNGIMYINGNNMLWWVKMRDTRQAKDGTTLSRGNVLFNTNCASCHAIDPKASSATASNQTYPNLGNVGERLSREQISSLLATGRGRMPSFQHISVEDRAAIIDFLLKKETGTDDVHKLTETSTEVGKLFPYNPPYINNGTTQFLTPDEYPALKSPWGTLNAVDLNTGEYLWQVTFGQNPELEKNGQPQMGTENHGGPIVTAGGLLFIAATKDAKLRAYNAKTGEVVWEYQLPTGAFATPITYLVNGKQYIAIAVGGGRQGLALGGTYMAFALP</sequence>
<dbReference type="InterPro" id="IPR017511">
    <property type="entry name" value="PQQ_mDH"/>
</dbReference>
<proteinExistence type="inferred from homology"/>
<evidence type="ECO:0000256" key="8">
    <source>
        <dbReference type="PROSITE-ProRule" id="PRU00433"/>
    </source>
</evidence>
<evidence type="ECO:0000256" key="5">
    <source>
        <dbReference type="ARBA" id="ARBA00022729"/>
    </source>
</evidence>
<dbReference type="SUPFAM" id="SSF46626">
    <property type="entry name" value="Cytochrome c"/>
    <property type="match status" value="1"/>
</dbReference>
<protein>
    <recommendedName>
        <fullName evidence="10">Cytochrome c domain-containing protein</fullName>
    </recommendedName>
</protein>
<feature type="signal peptide" evidence="9">
    <location>
        <begin position="1"/>
        <end position="22"/>
    </location>
</feature>
<comment type="cofactor">
    <cofactor evidence="1">
        <name>pyrroloquinoline quinone</name>
        <dbReference type="ChEBI" id="CHEBI:58442"/>
    </cofactor>
</comment>
<dbReference type="PANTHER" id="PTHR32303:SF4">
    <property type="entry name" value="QUINOPROTEIN GLUCOSE DEHYDROGENASE"/>
    <property type="match status" value="1"/>
</dbReference>
<dbReference type="AlphaFoldDB" id="A0A8J3D7B6"/>
<dbReference type="GO" id="GO:0048038">
    <property type="term" value="F:quinone binding"/>
    <property type="evidence" value="ECO:0007669"/>
    <property type="project" value="InterPro"/>
</dbReference>
<dbReference type="EMBL" id="BMXF01000005">
    <property type="protein sequence ID" value="GHB83516.1"/>
    <property type="molecule type" value="Genomic_DNA"/>
</dbReference>
<comment type="caution">
    <text evidence="11">The sequence shown here is derived from an EMBL/GenBank/DDBJ whole genome shotgun (WGS) entry which is preliminary data.</text>
</comment>
<dbReference type="Pfam" id="PF13442">
    <property type="entry name" value="Cytochrome_CBB3"/>
    <property type="match status" value="1"/>
</dbReference>
<dbReference type="PANTHER" id="PTHR32303">
    <property type="entry name" value="QUINOPROTEIN ALCOHOL DEHYDROGENASE (CYTOCHROME C)"/>
    <property type="match status" value="1"/>
</dbReference>
<evidence type="ECO:0000313" key="12">
    <source>
        <dbReference type="Proteomes" id="UP000598271"/>
    </source>
</evidence>
<keyword evidence="5 9" id="KW-0732">Signal</keyword>
<dbReference type="InterPro" id="IPR009056">
    <property type="entry name" value="Cyt_c-like_dom"/>
</dbReference>
<dbReference type="InterPro" id="IPR011047">
    <property type="entry name" value="Quinoprotein_ADH-like_sf"/>
</dbReference>
<keyword evidence="3 8" id="KW-0349">Heme</keyword>